<evidence type="ECO:0000313" key="2">
    <source>
        <dbReference type="Proteomes" id="UP000005426"/>
    </source>
</evidence>
<dbReference type="OrthoDB" id="10518619at2759"/>
<comment type="caution">
    <text evidence="1">The sequence shown here is derived from an EMBL/GenBank/DDBJ whole genome shotgun (WGS) entry which is preliminary data.</text>
</comment>
<name>G9PBP4_HYPAI</name>
<proteinExistence type="predicted"/>
<dbReference type="AlphaFoldDB" id="G9PBP4"/>
<organism evidence="1 2">
    <name type="scientific">Hypocrea atroviridis (strain ATCC 20476 / IMI 206040)</name>
    <name type="common">Trichoderma atroviride</name>
    <dbReference type="NCBI Taxonomy" id="452589"/>
    <lineage>
        <taxon>Eukaryota</taxon>
        <taxon>Fungi</taxon>
        <taxon>Dikarya</taxon>
        <taxon>Ascomycota</taxon>
        <taxon>Pezizomycotina</taxon>
        <taxon>Sordariomycetes</taxon>
        <taxon>Hypocreomycetidae</taxon>
        <taxon>Hypocreales</taxon>
        <taxon>Hypocreaceae</taxon>
        <taxon>Trichoderma</taxon>
    </lineage>
</organism>
<sequence>MPCGLALAEGLNESMMDRIGGVAGRFDTSSQTFCFPMHRQNVGVLAGMGKKCGISLSFACSTYITGVMGDVQGSQVSFFGYEQMARQKAKQLFGYSIMYEIMEGALYTRSGPWDE</sequence>
<keyword evidence="2" id="KW-1185">Reference proteome</keyword>
<dbReference type="EMBL" id="ABDG02000029">
    <property type="protein sequence ID" value="EHK39788.1"/>
    <property type="molecule type" value="Genomic_DNA"/>
</dbReference>
<evidence type="ECO:0000313" key="1">
    <source>
        <dbReference type="EMBL" id="EHK39788.1"/>
    </source>
</evidence>
<protein>
    <submittedName>
        <fullName evidence="1">Uncharacterized protein</fullName>
    </submittedName>
</protein>
<reference evidence="1 2" key="1">
    <citation type="journal article" date="2011" name="Genome Biol.">
        <title>Comparative genome sequence analysis underscores mycoparasitism as the ancestral life style of Trichoderma.</title>
        <authorList>
            <person name="Kubicek C.P."/>
            <person name="Herrera-Estrella A."/>
            <person name="Seidl-Seiboth V."/>
            <person name="Martinez D.A."/>
            <person name="Druzhinina I.S."/>
            <person name="Thon M."/>
            <person name="Zeilinger S."/>
            <person name="Casas-Flores S."/>
            <person name="Horwitz B.A."/>
            <person name="Mukherjee P.K."/>
            <person name="Mukherjee M."/>
            <person name="Kredics L."/>
            <person name="Alcaraz L.D."/>
            <person name="Aerts A."/>
            <person name="Antal Z."/>
            <person name="Atanasova L."/>
            <person name="Cervantes-Badillo M.G."/>
            <person name="Challacombe J."/>
            <person name="Chertkov O."/>
            <person name="McCluskey K."/>
            <person name="Coulpier F."/>
            <person name="Deshpande N."/>
            <person name="von Doehren H."/>
            <person name="Ebbole D.J."/>
            <person name="Esquivel-Naranjo E.U."/>
            <person name="Fekete E."/>
            <person name="Flipphi M."/>
            <person name="Glaser F."/>
            <person name="Gomez-Rodriguez E.Y."/>
            <person name="Gruber S."/>
            <person name="Han C."/>
            <person name="Henrissat B."/>
            <person name="Hermosa R."/>
            <person name="Hernandez-Onate M."/>
            <person name="Karaffa L."/>
            <person name="Kosti I."/>
            <person name="Le Crom S."/>
            <person name="Lindquist E."/>
            <person name="Lucas S."/>
            <person name="Luebeck M."/>
            <person name="Luebeck P.S."/>
            <person name="Margeot A."/>
            <person name="Metz B."/>
            <person name="Misra M."/>
            <person name="Nevalainen H."/>
            <person name="Omann M."/>
            <person name="Packer N."/>
            <person name="Perrone G."/>
            <person name="Uresti-Rivera E.E."/>
            <person name="Salamov A."/>
            <person name="Schmoll M."/>
            <person name="Seiboth B."/>
            <person name="Shapiro H."/>
            <person name="Sukno S."/>
            <person name="Tamayo-Ramos J.A."/>
            <person name="Tisch D."/>
            <person name="Wiest A."/>
            <person name="Wilkinson H.H."/>
            <person name="Zhang M."/>
            <person name="Coutinho P.M."/>
            <person name="Kenerley C.M."/>
            <person name="Monte E."/>
            <person name="Baker S.E."/>
            <person name="Grigoriev I.V."/>
        </authorList>
    </citation>
    <scope>NUCLEOTIDE SEQUENCE [LARGE SCALE GENOMIC DNA]</scope>
    <source>
        <strain evidence="2">ATCC 20476 / IMI 206040</strain>
    </source>
</reference>
<accession>G9PBP4</accession>
<dbReference type="HOGENOM" id="CLU_2109374_0_0_1"/>
<gene>
    <name evidence="1" type="ORF">TRIATDRAFT_303076</name>
</gene>
<dbReference type="Proteomes" id="UP000005426">
    <property type="component" value="Unassembled WGS sequence"/>
</dbReference>